<name>A0ABW0E7P7_9BACT</name>
<dbReference type="SUPFAM" id="SSF74853">
    <property type="entry name" value="Lamin A/C globular tail domain"/>
    <property type="match status" value="3"/>
</dbReference>
<evidence type="ECO:0000256" key="2">
    <source>
        <dbReference type="SAM" id="SignalP"/>
    </source>
</evidence>
<dbReference type="PROSITE" id="PS51841">
    <property type="entry name" value="LTD"/>
    <property type="match status" value="3"/>
</dbReference>
<dbReference type="Proteomes" id="UP001596161">
    <property type="component" value="Unassembled WGS sequence"/>
</dbReference>
<comment type="caution">
    <text evidence="4">The sequence shown here is derived from an EMBL/GenBank/DDBJ whole genome shotgun (WGS) entry which is preliminary data.</text>
</comment>
<proteinExistence type="predicted"/>
<keyword evidence="1 2" id="KW-0732">Signal</keyword>
<sequence length="1126" mass="121079">MRRLLLFLLICLPFYTPAQLLETFSDGNFTTNPTWSGDVNLFTVNAVNQLQSNGPAATATGYLATPSQVNIGAEWEFWVNLKFATSSGNLAEVYLMSDVPNLAGSLNGYFVRIGDTQDEVSLYRKTGTTATKIIDGTDGTISSTTNNLVKVKVSRSVANLWTLEMDVTGTGNSYVSQGTATDATHQRSDFFGVFMRYTSANSTKFYFDDLRITDLTPPALVSATLISGTQLDLLFNEPVSLATAQNVANYALSGGAGNPVSAVLDGQNPALVHLTFGSTFSGGNHSVSISNLADLYGNIAPVLTANFSFTPPVITDFHDVRINEFMADFSPALSLPATEFVELYNRSNKTFNLQNWKLTDASGVLATLPAFSFAPGTYVILCARTDTSLFKPFGSVLGLPNFPSLNDSGDNIKLLDNTGKLIDKVSYTNAWYNDPTKASGGFTLELKNPAADCPAPENWAASNDVSGGTPGRQNSVFNTTPDTQIPTLLTVETLSNSALKLTFSETMDSLSLANANYTVSGGISIVSKVVSAGNFKEITLNFSPNLVLGTTYNLTVSGAADCAGNVMQTANQSFGIGAKPGFNQVIITEIMADESPVVNAPNPLPGFEYLEIFNPTNQTLDLKGMKLSDGGTPAIFPAVTLAPGEYAILVPTSRVAAFQPFGKTIGLSNFPSFANAGETLSLRTETGVLIFSITYSDTWYKDSNKKEGGWSLEMIDVTNPCGGMDNWTASVAPNGGTPDQENSVKASRPDNTAPKLIRAQAISATKTVLFFDEKLDSLSATQATYQVKNGPAVAAVSIVGAEFNAVEITLAQPLTANQVFTVEVRNVRDCNGNLASVLTATFALPVPGLKGDVVINEILFNPRPNGVDFVELVNRSSKYIDLKNWQLANLQNDTVSSRKTIAVNYLLAPQQIVAITTRPDIVMAQYPTHDPNAFLQISSLPSYNDKDGTVLLLNPKNEIADSLTYNEKMHFELLDDKEGVSLERIRIDGPTEKSNFHSAASTVGYATPGKPNSQVQENVQVDSGLTIEPKAFSPDGDGYKDFATFNFNASRNGQVASITIYDSQGREIKKLARNALLAAGNFFQWDGTTNEGRKAPVGYYLVLVELFDMRGKQQSFKETVAIGARF</sequence>
<dbReference type="Pfam" id="PF13205">
    <property type="entry name" value="Big_5"/>
    <property type="match status" value="2"/>
</dbReference>
<evidence type="ECO:0000313" key="4">
    <source>
        <dbReference type="EMBL" id="MFC5269163.1"/>
    </source>
</evidence>
<accession>A0ABW0E7P7</accession>
<keyword evidence="5" id="KW-1185">Reference proteome</keyword>
<evidence type="ECO:0000256" key="1">
    <source>
        <dbReference type="ARBA" id="ARBA00022729"/>
    </source>
</evidence>
<gene>
    <name evidence="4" type="ORF">ACFPIB_00990</name>
</gene>
<dbReference type="Pfam" id="PF13860">
    <property type="entry name" value="FlgD_ig"/>
    <property type="match status" value="1"/>
</dbReference>
<feature type="chain" id="PRO_5046045959" evidence="2">
    <location>
        <begin position="19"/>
        <end position="1126"/>
    </location>
</feature>
<dbReference type="InterPro" id="IPR036415">
    <property type="entry name" value="Lamin_tail_dom_sf"/>
</dbReference>
<reference evidence="5" key="1">
    <citation type="journal article" date="2019" name="Int. J. Syst. Evol. Microbiol.">
        <title>The Global Catalogue of Microorganisms (GCM) 10K type strain sequencing project: providing services to taxonomists for standard genome sequencing and annotation.</title>
        <authorList>
            <consortium name="The Broad Institute Genomics Platform"/>
            <consortium name="The Broad Institute Genome Sequencing Center for Infectious Disease"/>
            <person name="Wu L."/>
            <person name="Ma J."/>
        </authorList>
    </citation>
    <scope>NUCLEOTIDE SEQUENCE [LARGE SCALE GENOMIC DNA]</scope>
    <source>
        <strain evidence="5">KACC 12602</strain>
    </source>
</reference>
<dbReference type="InterPro" id="IPR025965">
    <property type="entry name" value="FlgD/Vpr_Ig-like"/>
</dbReference>
<feature type="domain" description="LTD" evidence="3">
    <location>
        <begin position="305"/>
        <end position="429"/>
    </location>
</feature>
<dbReference type="Gene3D" id="2.60.40.4070">
    <property type="match status" value="1"/>
</dbReference>
<feature type="domain" description="LTD" evidence="3">
    <location>
        <begin position="570"/>
        <end position="755"/>
    </location>
</feature>
<feature type="domain" description="LTD" evidence="3">
    <location>
        <begin position="838"/>
        <end position="967"/>
    </location>
</feature>
<dbReference type="InterPro" id="IPR014755">
    <property type="entry name" value="Cu-Rt/internalin_Ig-like"/>
</dbReference>
<protein>
    <submittedName>
        <fullName evidence="4">Lamin tail domain-containing protein</fullName>
    </submittedName>
</protein>
<dbReference type="InterPro" id="IPR001322">
    <property type="entry name" value="Lamin_tail_dom"/>
</dbReference>
<dbReference type="RefSeq" id="WP_378015547.1">
    <property type="nucleotide sequence ID" value="NZ_JBHSKT010000001.1"/>
</dbReference>
<organism evidence="4 5">
    <name type="scientific">Adhaeribacter terreus</name>
    <dbReference type="NCBI Taxonomy" id="529703"/>
    <lineage>
        <taxon>Bacteria</taxon>
        <taxon>Pseudomonadati</taxon>
        <taxon>Bacteroidota</taxon>
        <taxon>Cytophagia</taxon>
        <taxon>Cytophagales</taxon>
        <taxon>Hymenobacteraceae</taxon>
        <taxon>Adhaeribacter</taxon>
    </lineage>
</organism>
<dbReference type="InterPro" id="IPR032812">
    <property type="entry name" value="SbsA_Ig"/>
</dbReference>
<dbReference type="Pfam" id="PF00932">
    <property type="entry name" value="LTD"/>
    <property type="match status" value="3"/>
</dbReference>
<dbReference type="Gene3D" id="2.60.40.1260">
    <property type="entry name" value="Lamin Tail domain"/>
    <property type="match status" value="2"/>
</dbReference>
<evidence type="ECO:0000259" key="3">
    <source>
        <dbReference type="PROSITE" id="PS51841"/>
    </source>
</evidence>
<feature type="signal peptide" evidence="2">
    <location>
        <begin position="1"/>
        <end position="18"/>
    </location>
</feature>
<dbReference type="EMBL" id="JBHSKT010000001">
    <property type="protein sequence ID" value="MFC5269163.1"/>
    <property type="molecule type" value="Genomic_DNA"/>
</dbReference>
<dbReference type="Gene3D" id="2.60.40.1220">
    <property type="match status" value="3"/>
</dbReference>
<evidence type="ECO:0000313" key="5">
    <source>
        <dbReference type="Proteomes" id="UP001596161"/>
    </source>
</evidence>